<feature type="region of interest" description="Disordered" evidence="1">
    <location>
        <begin position="107"/>
        <end position="151"/>
    </location>
</feature>
<gene>
    <name evidence="2" type="ORF">ACFO7V_17905</name>
</gene>
<evidence type="ECO:0000313" key="3">
    <source>
        <dbReference type="Proteomes" id="UP001595884"/>
    </source>
</evidence>
<evidence type="ECO:0000256" key="1">
    <source>
        <dbReference type="SAM" id="MobiDB-lite"/>
    </source>
</evidence>
<proteinExistence type="predicted"/>
<organism evidence="2 3">
    <name type="scientific">Glutamicibacter bergerei</name>
    <dbReference type="NCBI Taxonomy" id="256702"/>
    <lineage>
        <taxon>Bacteria</taxon>
        <taxon>Bacillati</taxon>
        <taxon>Actinomycetota</taxon>
        <taxon>Actinomycetes</taxon>
        <taxon>Micrococcales</taxon>
        <taxon>Micrococcaceae</taxon>
        <taxon>Glutamicibacter</taxon>
    </lineage>
</organism>
<dbReference type="Proteomes" id="UP001595884">
    <property type="component" value="Unassembled WGS sequence"/>
</dbReference>
<protein>
    <recommendedName>
        <fullName evidence="4">Integration host factor</fullName>
    </recommendedName>
</protein>
<accession>A0ABV9MSL1</accession>
<name>A0ABV9MSL1_9MICC</name>
<evidence type="ECO:0008006" key="4">
    <source>
        <dbReference type="Google" id="ProtNLM"/>
    </source>
</evidence>
<comment type="caution">
    <text evidence="2">The sequence shown here is derived from an EMBL/GenBank/DDBJ whole genome shotgun (WGS) entry which is preliminary data.</text>
</comment>
<evidence type="ECO:0000313" key="2">
    <source>
        <dbReference type="EMBL" id="MFC4717999.1"/>
    </source>
</evidence>
<sequence>MSKPRKSSAALAAREKARAKAEEITRRNEELIDLAAGFFVHEDQLAKIDEDTEQKIAELRAAAEQKKTTTQAKAMEVVSQMLGTGESKKALGERLGLSATELKNYLPAAPVAQEEKSTTGDIDDSSLKNSASTNSETEKTAPRNSVSSAAK</sequence>
<reference evidence="3" key="1">
    <citation type="journal article" date="2019" name="Int. J. Syst. Evol. Microbiol.">
        <title>The Global Catalogue of Microorganisms (GCM) 10K type strain sequencing project: providing services to taxonomists for standard genome sequencing and annotation.</title>
        <authorList>
            <consortium name="The Broad Institute Genomics Platform"/>
            <consortium name="The Broad Institute Genome Sequencing Center for Infectious Disease"/>
            <person name="Wu L."/>
            <person name="Ma J."/>
        </authorList>
    </citation>
    <scope>NUCLEOTIDE SEQUENCE [LARGE SCALE GENOMIC DNA]</scope>
    <source>
        <strain evidence="3">CGMCC 1.12849</strain>
    </source>
</reference>
<feature type="compositionally biased region" description="Polar residues" evidence="1">
    <location>
        <begin position="142"/>
        <end position="151"/>
    </location>
</feature>
<dbReference type="RefSeq" id="WP_346058900.1">
    <property type="nucleotide sequence ID" value="NZ_BAAAVQ010000015.1"/>
</dbReference>
<dbReference type="EMBL" id="JBHSHE010000090">
    <property type="protein sequence ID" value="MFC4717999.1"/>
    <property type="molecule type" value="Genomic_DNA"/>
</dbReference>
<keyword evidence="3" id="KW-1185">Reference proteome</keyword>